<evidence type="ECO:0000313" key="2">
    <source>
        <dbReference type="EMBL" id="MFD2613385.1"/>
    </source>
</evidence>
<organism evidence="2 3">
    <name type="scientific">Paenibacillus gansuensis</name>
    <dbReference type="NCBI Taxonomy" id="306542"/>
    <lineage>
        <taxon>Bacteria</taxon>
        <taxon>Bacillati</taxon>
        <taxon>Bacillota</taxon>
        <taxon>Bacilli</taxon>
        <taxon>Bacillales</taxon>
        <taxon>Paenibacillaceae</taxon>
        <taxon>Paenibacillus</taxon>
    </lineage>
</organism>
<protein>
    <submittedName>
        <fullName evidence="2">Uncharacterized protein</fullName>
    </submittedName>
</protein>
<dbReference type="EMBL" id="JBHUME010000008">
    <property type="protein sequence ID" value="MFD2613385.1"/>
    <property type="molecule type" value="Genomic_DNA"/>
</dbReference>
<dbReference type="Proteomes" id="UP001597541">
    <property type="component" value="Unassembled WGS sequence"/>
</dbReference>
<sequence>MGGRAGPAAGVPRKQGKRSAGWDAGPACHAGAVIGLQKGQMP</sequence>
<reference evidence="3" key="1">
    <citation type="journal article" date="2019" name="Int. J. Syst. Evol. Microbiol.">
        <title>The Global Catalogue of Microorganisms (GCM) 10K type strain sequencing project: providing services to taxonomists for standard genome sequencing and annotation.</title>
        <authorList>
            <consortium name="The Broad Institute Genomics Platform"/>
            <consortium name="The Broad Institute Genome Sequencing Center for Infectious Disease"/>
            <person name="Wu L."/>
            <person name="Ma J."/>
        </authorList>
    </citation>
    <scope>NUCLEOTIDE SEQUENCE [LARGE SCALE GENOMIC DNA]</scope>
    <source>
        <strain evidence="3">KCTC 3950</strain>
    </source>
</reference>
<keyword evidence="3" id="KW-1185">Reference proteome</keyword>
<comment type="caution">
    <text evidence="2">The sequence shown here is derived from an EMBL/GenBank/DDBJ whole genome shotgun (WGS) entry which is preliminary data.</text>
</comment>
<evidence type="ECO:0000256" key="1">
    <source>
        <dbReference type="SAM" id="MobiDB-lite"/>
    </source>
</evidence>
<proteinExistence type="predicted"/>
<feature type="compositionally biased region" description="Low complexity" evidence="1">
    <location>
        <begin position="1"/>
        <end position="13"/>
    </location>
</feature>
<name>A0ABW5PFR7_9BACL</name>
<feature type="region of interest" description="Disordered" evidence="1">
    <location>
        <begin position="1"/>
        <end position="27"/>
    </location>
</feature>
<dbReference type="RefSeq" id="WP_377603382.1">
    <property type="nucleotide sequence ID" value="NZ_JBHUME010000008.1"/>
</dbReference>
<accession>A0ABW5PFR7</accession>
<evidence type="ECO:0000313" key="3">
    <source>
        <dbReference type="Proteomes" id="UP001597541"/>
    </source>
</evidence>
<gene>
    <name evidence="2" type="ORF">ACFSUF_13220</name>
</gene>